<dbReference type="PANTHER" id="PTHR43441">
    <property type="entry name" value="RIBOSOMAL-PROTEIN-SERINE ACETYLTRANSFERASE"/>
    <property type="match status" value="1"/>
</dbReference>
<dbReference type="InterPro" id="IPR000182">
    <property type="entry name" value="GNAT_dom"/>
</dbReference>
<dbReference type="Pfam" id="PF13302">
    <property type="entry name" value="Acetyltransf_3"/>
    <property type="match status" value="1"/>
</dbReference>
<evidence type="ECO:0000313" key="3">
    <source>
        <dbReference type="Proteomes" id="UP000785200"/>
    </source>
</evidence>
<accession>A0A9P6SQJ7</accession>
<dbReference type="InterPro" id="IPR051908">
    <property type="entry name" value="Ribosomal_N-acetyltransferase"/>
</dbReference>
<sequence length="260" mass="29151">MSDFEPEGALVSTTPALKPSPIILRSSLLSTHIQSVTLVDLSESHSKALYPLIGGPEAAHLYRYMSVGPFYDFEPFHEKNIKFLVNSGLCFPFAIFKDPESQSFSVPLKDGEVRGSPIGTIGLLNIVPSNRSIEIGVVMFSQLLQRTTAATETFYLLMKHCFEDLGYRRVEWKTNDLNEASKRAAVRLGFVPEGVFRKHMIVKGRNRDSAWFSVVDDEWVGGVKHALEEWLEKSNFDENGQQVRKLEDIRASLATQGGKK</sequence>
<dbReference type="Gene3D" id="3.40.630.30">
    <property type="match status" value="1"/>
</dbReference>
<proteinExistence type="predicted"/>
<evidence type="ECO:0000313" key="2">
    <source>
        <dbReference type="EMBL" id="KAG0645162.1"/>
    </source>
</evidence>
<dbReference type="Proteomes" id="UP000785200">
    <property type="component" value="Unassembled WGS sequence"/>
</dbReference>
<dbReference type="AlphaFoldDB" id="A0A9P6SQJ7"/>
<evidence type="ECO:0000259" key="1">
    <source>
        <dbReference type="Pfam" id="PF13302"/>
    </source>
</evidence>
<gene>
    <name evidence="2" type="ORF">D0Z07_9163</name>
</gene>
<dbReference type="PANTHER" id="PTHR43441:SF2">
    <property type="entry name" value="FAMILY ACETYLTRANSFERASE, PUTATIVE (AFU_ORTHOLOGUE AFUA_7G00850)-RELATED"/>
    <property type="match status" value="1"/>
</dbReference>
<protein>
    <recommendedName>
        <fullName evidence="1">N-acetyltransferase domain-containing protein</fullName>
    </recommendedName>
</protein>
<dbReference type="OrthoDB" id="41238at2759"/>
<keyword evidence="3" id="KW-1185">Reference proteome</keyword>
<dbReference type="EMBL" id="VNKQ01000020">
    <property type="protein sequence ID" value="KAG0645162.1"/>
    <property type="molecule type" value="Genomic_DNA"/>
</dbReference>
<comment type="caution">
    <text evidence="2">The sequence shown here is derived from an EMBL/GenBank/DDBJ whole genome shotgun (WGS) entry which is preliminary data.</text>
</comment>
<reference evidence="2" key="1">
    <citation type="submission" date="2019-07" db="EMBL/GenBank/DDBJ databases">
        <title>Hyphodiscus hymeniophilus genome sequencing and assembly.</title>
        <authorList>
            <person name="Kramer G."/>
            <person name="Nodwell J."/>
        </authorList>
    </citation>
    <scope>NUCLEOTIDE SEQUENCE</scope>
    <source>
        <strain evidence="2">ATCC 34498</strain>
    </source>
</reference>
<dbReference type="SUPFAM" id="SSF55729">
    <property type="entry name" value="Acyl-CoA N-acyltransferases (Nat)"/>
    <property type="match status" value="1"/>
</dbReference>
<organism evidence="2 3">
    <name type="scientific">Hyphodiscus hymeniophilus</name>
    <dbReference type="NCBI Taxonomy" id="353542"/>
    <lineage>
        <taxon>Eukaryota</taxon>
        <taxon>Fungi</taxon>
        <taxon>Dikarya</taxon>
        <taxon>Ascomycota</taxon>
        <taxon>Pezizomycotina</taxon>
        <taxon>Leotiomycetes</taxon>
        <taxon>Helotiales</taxon>
        <taxon>Hyphodiscaceae</taxon>
        <taxon>Hyphodiscus</taxon>
    </lineage>
</organism>
<feature type="domain" description="N-acetyltransferase" evidence="1">
    <location>
        <begin position="99"/>
        <end position="191"/>
    </location>
</feature>
<name>A0A9P6SQJ7_9HELO</name>
<dbReference type="GO" id="GO:1990189">
    <property type="term" value="F:protein N-terminal-serine acetyltransferase activity"/>
    <property type="evidence" value="ECO:0007669"/>
    <property type="project" value="TreeGrafter"/>
</dbReference>
<dbReference type="GO" id="GO:0008999">
    <property type="term" value="F:protein-N-terminal-alanine acetyltransferase activity"/>
    <property type="evidence" value="ECO:0007669"/>
    <property type="project" value="TreeGrafter"/>
</dbReference>
<dbReference type="InterPro" id="IPR016181">
    <property type="entry name" value="Acyl_CoA_acyltransferase"/>
</dbReference>